<feature type="compositionally biased region" description="Polar residues" evidence="1">
    <location>
        <begin position="2169"/>
        <end position="2180"/>
    </location>
</feature>
<feature type="compositionally biased region" description="Basic and acidic residues" evidence="1">
    <location>
        <begin position="1468"/>
        <end position="1486"/>
    </location>
</feature>
<reference evidence="2" key="2">
    <citation type="journal article" date="2022" name="Microbiol. Resour. Announc.">
        <title>Whole-Genome Sequence of Entomortierella parvispora E1425, a Mucoromycotan Fungus Associated with Burkholderiaceae-Related Endosymbiotic Bacteria.</title>
        <authorList>
            <person name="Herlambang A."/>
            <person name="Guo Y."/>
            <person name="Takashima Y."/>
            <person name="Narisawa K."/>
            <person name="Ohta H."/>
            <person name="Nishizawa T."/>
        </authorList>
    </citation>
    <scope>NUCLEOTIDE SEQUENCE</scope>
    <source>
        <strain evidence="2">E1425</strain>
    </source>
</reference>
<organism evidence="2 3">
    <name type="scientific">Entomortierella parvispora</name>
    <dbReference type="NCBI Taxonomy" id="205924"/>
    <lineage>
        <taxon>Eukaryota</taxon>
        <taxon>Fungi</taxon>
        <taxon>Fungi incertae sedis</taxon>
        <taxon>Mucoromycota</taxon>
        <taxon>Mortierellomycotina</taxon>
        <taxon>Mortierellomycetes</taxon>
        <taxon>Mortierellales</taxon>
        <taxon>Mortierellaceae</taxon>
        <taxon>Entomortierella</taxon>
    </lineage>
</organism>
<gene>
    <name evidence="2" type="ORF">EMPS_06421</name>
</gene>
<evidence type="ECO:0000313" key="3">
    <source>
        <dbReference type="Proteomes" id="UP000827284"/>
    </source>
</evidence>
<feature type="region of interest" description="Disordered" evidence="1">
    <location>
        <begin position="131"/>
        <end position="194"/>
    </location>
</feature>
<dbReference type="Proteomes" id="UP000827284">
    <property type="component" value="Unassembled WGS sequence"/>
</dbReference>
<keyword evidence="3" id="KW-1185">Reference proteome</keyword>
<feature type="region of interest" description="Disordered" evidence="1">
    <location>
        <begin position="1454"/>
        <end position="1486"/>
    </location>
</feature>
<feature type="compositionally biased region" description="Basic and acidic residues" evidence="1">
    <location>
        <begin position="374"/>
        <end position="384"/>
    </location>
</feature>
<protein>
    <submittedName>
        <fullName evidence="2">Uncharacterized protein</fullName>
    </submittedName>
</protein>
<feature type="compositionally biased region" description="Low complexity" evidence="1">
    <location>
        <begin position="2109"/>
        <end position="2127"/>
    </location>
</feature>
<feature type="region of interest" description="Disordered" evidence="1">
    <location>
        <begin position="1585"/>
        <end position="1615"/>
    </location>
</feature>
<feature type="compositionally biased region" description="Polar residues" evidence="1">
    <location>
        <begin position="955"/>
        <end position="971"/>
    </location>
</feature>
<evidence type="ECO:0000256" key="1">
    <source>
        <dbReference type="SAM" id="MobiDB-lite"/>
    </source>
</evidence>
<feature type="compositionally biased region" description="Low complexity" evidence="1">
    <location>
        <begin position="1"/>
        <end position="10"/>
    </location>
</feature>
<feature type="region of interest" description="Disordered" evidence="1">
    <location>
        <begin position="338"/>
        <end position="442"/>
    </location>
</feature>
<feature type="region of interest" description="Disordered" evidence="1">
    <location>
        <begin position="665"/>
        <end position="716"/>
    </location>
</feature>
<feature type="region of interest" description="Disordered" evidence="1">
    <location>
        <begin position="955"/>
        <end position="983"/>
    </location>
</feature>
<feature type="compositionally biased region" description="Low complexity" evidence="1">
    <location>
        <begin position="259"/>
        <end position="278"/>
    </location>
</feature>
<feature type="compositionally biased region" description="Basic and acidic residues" evidence="1">
    <location>
        <begin position="393"/>
        <end position="403"/>
    </location>
</feature>
<feature type="region of interest" description="Disordered" evidence="1">
    <location>
        <begin position="784"/>
        <end position="809"/>
    </location>
</feature>
<feature type="compositionally biased region" description="Basic and acidic residues" evidence="1">
    <location>
        <begin position="1003"/>
        <end position="1014"/>
    </location>
</feature>
<feature type="compositionally biased region" description="Basic residues" evidence="1">
    <location>
        <begin position="363"/>
        <end position="373"/>
    </location>
</feature>
<feature type="region of interest" description="Disordered" evidence="1">
    <location>
        <begin position="2004"/>
        <end position="2029"/>
    </location>
</feature>
<feature type="region of interest" description="Disordered" evidence="1">
    <location>
        <begin position="619"/>
        <end position="650"/>
    </location>
</feature>
<dbReference type="OrthoDB" id="447516at2759"/>
<reference evidence="2" key="1">
    <citation type="submission" date="2021-11" db="EMBL/GenBank/DDBJ databases">
        <authorList>
            <person name="Herlambang A."/>
            <person name="Guo Y."/>
            <person name="Takashima Y."/>
            <person name="Nishizawa T."/>
        </authorList>
    </citation>
    <scope>NUCLEOTIDE SEQUENCE</scope>
    <source>
        <strain evidence="2">E1425</strain>
    </source>
</reference>
<feature type="compositionally biased region" description="Basic residues" evidence="1">
    <location>
        <begin position="676"/>
        <end position="690"/>
    </location>
</feature>
<accession>A0A9P3LXG6</accession>
<feature type="compositionally biased region" description="Basic and acidic residues" evidence="1">
    <location>
        <begin position="154"/>
        <end position="164"/>
    </location>
</feature>
<sequence>MNSNSNSQKSQKAEKMSGRPRRDHDDSNMQSDQHEHASSRPMRVAAMRPENQEFKVAGEDFGGLRQKVQPGTHEGALTDEKGFALPLDKVVVQEITAGRKGSEPINHLHQSLEHHVKVGLNRPSLTIFSSMGGGRNTSSTEIDFGGAGGNSKGANKDNGPKEFEYREEDFQPLSPQSNLKQHGSQGVGSGRIGSWAMDHRPVQHKSQHADSDSSYLGLTPSFFKTQPSAPNDNATPGVHLHHLAALHDIEGHHAPATRQSGTQQQQQQNSHDQLQSHSRTVTTHRPLKDSYQADDESEDPIDHHLHQHHIVGHPSSTRRAQPAHHEPLNAPVHLVPAPVKHSQQAQHKSAAPANASAFPSTKLSKKQASKKHQQQREHPDRQQDHAPASAHHAPPEVHPDPMHRAHAAPIYHSPSATAPAPAPAQAHHSHAPVHQAAAPAHHSVIHQSAMPPVHHDAPAHHSAPEHHFPAEHIAPVHRQAPVVAHPDPMHLAHSAPVYHAPSSTGAPASHGPTGASHHAPTHIETIHMPYHAPAAGTSAPAYGFNAPHGAHTVIQSATAIKPDSAAAPVHQVPVSTHKPVLSLGKSHDEPVHQTPVVPVLSHADAAGLHAASYPSFAHHAPEPALLPTHPPAQRGPSEVQEAHTQHPQNPAHDAAVAFQHHAPTQAHPHAATGVPKHAKKPSKRERKAAKKHDASKRQSVMESISSALVGRRKNSVSTPVMRLNEIFDEPDGAQSTQEHGPSAAVASAAAVAGGIRTLLGSIHMPAMISRHPSEAHAIHSQEAPKLGATSAHGNATASHHAPEQVPSKAAALKTPRLDLSLFPEEQANYPRGEASKHENPAHPNNIVDVTEINYRAHPVPQHQLRHDAAALKTPKLDLSLFPEEQANYPRGEASKHENPAHPNNIVDVTEIHDQAHPEPQHHQHKQHHGAISAAAIGAAAIPLAAKSPMILNLHHNQQQAQTHSAHDSSTAPAAHAQMHHSTAAALRSPKVPLGLFPEEEEDYPRGADYHHENRPAGPQGHPVAIKEIQLDAVHQHAHHDLHPTMTEHHGVIGAAAIGAAATPLAAKSPMVLNLHQNQQQAQTHSAHGSSTAPAAHVQMHHSTAAALRSPKVPLGLFPEEEEDYPRGADYHHENRPAGPQGHPVVIKEIQLDAAHQHGHHDLHSTMTEHHGAIGAAAIGAAAIPLAAKAPMILNLHQNQQQAQTHSAHGSSTAPAAHVQMHHSTAAALRSPKVPLGLFPEEEEDYPRGADYHHENRPAGPQGHPVVIKEIQLDAAHQHGHHDLHPTMTETVTEVVEQGLEELSHSLEGASAAVEHGLEELGHGIEGIWTMLEGIHLPAIPSLAAPAATAAVAATAARRAAAPATHSAPVHASVHAPVHTAPTPSNTMNSAKEPEMSALPLMYGTPVSHAAPSTAPTKREHHVQGAAPVHAIASTYFAAPIVPVYIEPTVHSGQEPIKAASASSQHQLHQAEGHKFTPSEHHSRGMEIHGLSDEENYYSAKDIHSPALASGSTNLLINRKYENVSVLPPTQSSAHGSHASTSYYAAPVAATALASAAIPAAVHHHQAAAPASAARIPIAQPPTELKTAPKVEGQKTSQAHHAAARVPHVSQAPTQQHRTAAPIASAHHHSASATILAAAPLMGAAAAGVKDDDLLIMEATEKKAPIHAASGSTFAMQQQGYSARIPQQAPIQQQHAQAPKSSNAPIAPGDHVVMMKKTTTTTVLPANVPLPNDSPVLAPTPGVKSLDTTVIPTLRGENIVVQATAAPKPNADLSQRLGNVAAPAAAAVAAASAYAASTSSKAPLASAPKLKLSMHEQDVPKPTPLQAHHPMIPATQNIKTTSKDAETVANAPRPAIPHQQGKPAEVQAIKTTTTSTVQDLGAKPVAIEVKTSKPVTVEMPSKPIVAAAAAAPIVAAHEIQQPAVQMQKTTTTTTPAPASASVQANRPVIVETHHVQQPTAQMQKTTTAATTTGPAPVPAARPAMAAAAAIPIAAAAASTLNKSSTTTTTAAHQQQAPTVPQQQIQQQPLCTSATTGTTETTTVECPAGYQGALPVIHSGESIIWVKKVSTTEEFYDSEEEDDQKLDEFGHRKDRDVSLHLPYSVTHASGRRTSSGSMSSGNSQGLSQNVYNGANAPQQQGQGQSIDYDLQNQARAQQQQQYAGISDHNANRTQSSGRGPAM</sequence>
<feature type="region of interest" description="Disordered" evidence="1">
    <location>
        <begin position="996"/>
        <end position="1019"/>
    </location>
</feature>
<feature type="region of interest" description="Disordered" evidence="1">
    <location>
        <begin position="1"/>
        <end position="52"/>
    </location>
</feature>
<dbReference type="EMBL" id="BQFW01000008">
    <property type="protein sequence ID" value="GJJ74063.1"/>
    <property type="molecule type" value="Genomic_DNA"/>
</dbReference>
<proteinExistence type="predicted"/>
<name>A0A9P3LXG6_9FUNG</name>
<feature type="region of interest" description="Disordered" evidence="1">
    <location>
        <begin position="2098"/>
        <end position="2180"/>
    </location>
</feature>
<feature type="compositionally biased region" description="Low complexity" evidence="1">
    <location>
        <begin position="412"/>
        <end position="442"/>
    </location>
</feature>
<feature type="region of interest" description="Disordered" evidence="1">
    <location>
        <begin position="492"/>
        <end position="519"/>
    </location>
</feature>
<feature type="compositionally biased region" description="Polar residues" evidence="1">
    <location>
        <begin position="173"/>
        <end position="184"/>
    </location>
</feature>
<feature type="compositionally biased region" description="Polar residues" evidence="1">
    <location>
        <begin position="697"/>
        <end position="706"/>
    </location>
</feature>
<feature type="compositionally biased region" description="Low complexity" evidence="1">
    <location>
        <begin position="349"/>
        <end position="362"/>
    </location>
</feature>
<feature type="compositionally biased region" description="Low complexity" evidence="1">
    <location>
        <begin position="2149"/>
        <end position="2161"/>
    </location>
</feature>
<feature type="region of interest" description="Disordered" evidence="1">
    <location>
        <begin position="255"/>
        <end position="299"/>
    </location>
</feature>
<feature type="compositionally biased region" description="Basic and acidic residues" evidence="1">
    <location>
        <begin position="11"/>
        <end position="38"/>
    </location>
</feature>
<comment type="caution">
    <text evidence="2">The sequence shown here is derived from an EMBL/GenBank/DDBJ whole genome shotgun (WGS) entry which is preliminary data.</text>
</comment>
<evidence type="ECO:0000313" key="2">
    <source>
        <dbReference type="EMBL" id="GJJ74063.1"/>
    </source>
</evidence>